<dbReference type="InterPro" id="IPR000834">
    <property type="entry name" value="Peptidase_M14"/>
</dbReference>
<dbReference type="HOGENOM" id="CLU_079078_0_0_7"/>
<dbReference type="AlphaFoldDB" id="M4V7P5"/>
<proteinExistence type="inferred from homology"/>
<comment type="similarity">
    <text evidence="1">Belongs to the peptidase M14 family.</text>
</comment>
<accession>M4V7P5</accession>
<gene>
    <name evidence="3" type="ORF">A11Q_240</name>
</gene>
<name>M4V7P5_9BACT</name>
<dbReference type="Gene3D" id="3.40.630.10">
    <property type="entry name" value="Zn peptidases"/>
    <property type="match status" value="1"/>
</dbReference>
<evidence type="ECO:0000256" key="1">
    <source>
        <dbReference type="PROSITE-ProRule" id="PRU01379"/>
    </source>
</evidence>
<dbReference type="Proteomes" id="UP000012040">
    <property type="component" value="Chromosome"/>
</dbReference>
<dbReference type="EMBL" id="CP003537">
    <property type="protein sequence ID" value="AGH94460.1"/>
    <property type="molecule type" value="Genomic_DNA"/>
</dbReference>
<dbReference type="PATRIC" id="fig|1184267.3.peg.242"/>
<dbReference type="OrthoDB" id="5290048at2"/>
<dbReference type="Pfam" id="PF00246">
    <property type="entry name" value="Peptidase_M14"/>
    <property type="match status" value="1"/>
</dbReference>
<reference evidence="3 4" key="1">
    <citation type="journal article" date="2013" name="ISME J.">
        <title>By their genes ye shall know them: genomic signatures of predatory bacteria.</title>
        <authorList>
            <person name="Pasternak Z."/>
            <person name="Pietrokovski S."/>
            <person name="Rotem O."/>
            <person name="Gophna U."/>
            <person name="Lurie-Weinberger M.N."/>
            <person name="Jurkevitch E."/>
        </authorList>
    </citation>
    <scope>NUCLEOTIDE SEQUENCE [LARGE SCALE GENOMIC DNA]</scope>
    <source>
        <strain evidence="3 4">JSS</strain>
    </source>
</reference>
<dbReference type="SUPFAM" id="SSF53187">
    <property type="entry name" value="Zn-dependent exopeptidases"/>
    <property type="match status" value="1"/>
</dbReference>
<dbReference type="KEGG" id="bex:A11Q_240"/>
<dbReference type="eggNOG" id="COG2866">
    <property type="taxonomic scope" value="Bacteria"/>
</dbReference>
<dbReference type="GO" id="GO:0006508">
    <property type="term" value="P:proteolysis"/>
    <property type="evidence" value="ECO:0007669"/>
    <property type="project" value="InterPro"/>
</dbReference>
<dbReference type="STRING" id="1184267.A11Q_240"/>
<evidence type="ECO:0000259" key="2">
    <source>
        <dbReference type="PROSITE" id="PS52035"/>
    </source>
</evidence>
<dbReference type="RefSeq" id="WP_015468950.1">
    <property type="nucleotide sequence ID" value="NC_020813.1"/>
</dbReference>
<protein>
    <recommendedName>
        <fullName evidence="2">Peptidase M14 domain-containing protein</fullName>
    </recommendedName>
</protein>
<evidence type="ECO:0000313" key="4">
    <source>
        <dbReference type="Proteomes" id="UP000012040"/>
    </source>
</evidence>
<comment type="caution">
    <text evidence="1">Lacks conserved residue(s) required for the propagation of feature annotation.</text>
</comment>
<dbReference type="CDD" id="cd06231">
    <property type="entry name" value="M14_REP34-like"/>
    <property type="match status" value="1"/>
</dbReference>
<dbReference type="GO" id="GO:0004181">
    <property type="term" value="F:metallocarboxypeptidase activity"/>
    <property type="evidence" value="ECO:0007669"/>
    <property type="project" value="InterPro"/>
</dbReference>
<dbReference type="PROSITE" id="PS52035">
    <property type="entry name" value="PEPTIDASE_M14"/>
    <property type="match status" value="1"/>
</dbReference>
<keyword evidence="4" id="KW-1185">Reference proteome</keyword>
<sequence>MTTQKLTPWGPEEKAEWLKQQTIKRSYHDDVLTQIEKLKADNSLDVIQYGALSYNPERYPLYMVKSRHFDPNKKTILITGGVHGYETSGVHGALAFMQDEVKKYAQDFNFVCFPCVSPWGYETINRWNPSAIDPNRSFRPDSPAEECRFFLEAANSLKVNYLAHFDLHETTDTDNTIFRPMLAKRDGKPEEDLSEIPDGFYLVGDTANPQPEFQKAIIDRVRKVTHIAQADKDGNLIGDRAVQEGVVNYDKKKLFLCGGFSNAPYITTTEVYPDSPRATDAICILAQVEALKGGLDFLLQQR</sequence>
<feature type="domain" description="Peptidase M14" evidence="2">
    <location>
        <begin position="23"/>
        <end position="302"/>
    </location>
</feature>
<organism evidence="3 4">
    <name type="scientific">Pseudobdellovibrio exovorus JSS</name>
    <dbReference type="NCBI Taxonomy" id="1184267"/>
    <lineage>
        <taxon>Bacteria</taxon>
        <taxon>Pseudomonadati</taxon>
        <taxon>Bdellovibrionota</taxon>
        <taxon>Bdellovibrionia</taxon>
        <taxon>Bdellovibrionales</taxon>
        <taxon>Pseudobdellovibrionaceae</taxon>
        <taxon>Pseudobdellovibrio</taxon>
    </lineage>
</organism>
<dbReference type="GO" id="GO:0008270">
    <property type="term" value="F:zinc ion binding"/>
    <property type="evidence" value="ECO:0007669"/>
    <property type="project" value="InterPro"/>
</dbReference>
<evidence type="ECO:0000313" key="3">
    <source>
        <dbReference type="EMBL" id="AGH94460.1"/>
    </source>
</evidence>